<dbReference type="Proteomes" id="UP000756346">
    <property type="component" value="Unassembled WGS sequence"/>
</dbReference>
<keyword evidence="4 7" id="KW-1133">Transmembrane helix</keyword>
<evidence type="ECO:0000256" key="4">
    <source>
        <dbReference type="ARBA" id="ARBA00022989"/>
    </source>
</evidence>
<comment type="caution">
    <text evidence="9">The sequence shown here is derived from an EMBL/GenBank/DDBJ whole genome shotgun (WGS) entry which is preliminary data.</text>
</comment>
<evidence type="ECO:0000256" key="2">
    <source>
        <dbReference type="ARBA" id="ARBA00022692"/>
    </source>
</evidence>
<evidence type="ECO:0000256" key="7">
    <source>
        <dbReference type="SAM" id="Phobius"/>
    </source>
</evidence>
<reference evidence="9" key="1">
    <citation type="journal article" date="2021" name="Nat. Commun.">
        <title>Genetic determinants of endophytism in the Arabidopsis root mycobiome.</title>
        <authorList>
            <person name="Mesny F."/>
            <person name="Miyauchi S."/>
            <person name="Thiergart T."/>
            <person name="Pickel B."/>
            <person name="Atanasova L."/>
            <person name="Karlsson M."/>
            <person name="Huettel B."/>
            <person name="Barry K.W."/>
            <person name="Haridas S."/>
            <person name="Chen C."/>
            <person name="Bauer D."/>
            <person name="Andreopoulos W."/>
            <person name="Pangilinan J."/>
            <person name="LaButti K."/>
            <person name="Riley R."/>
            <person name="Lipzen A."/>
            <person name="Clum A."/>
            <person name="Drula E."/>
            <person name="Henrissat B."/>
            <person name="Kohler A."/>
            <person name="Grigoriev I.V."/>
            <person name="Martin F.M."/>
            <person name="Hacquard S."/>
        </authorList>
    </citation>
    <scope>NUCLEOTIDE SEQUENCE</scope>
    <source>
        <strain evidence="9">MPI-CAGE-CH-0230</strain>
    </source>
</reference>
<keyword evidence="3" id="KW-0999">Mitochondrion inner membrane</keyword>
<evidence type="ECO:0000256" key="6">
    <source>
        <dbReference type="ARBA" id="ARBA00023136"/>
    </source>
</evidence>
<feature type="transmembrane region" description="Helical" evidence="7">
    <location>
        <begin position="178"/>
        <end position="199"/>
    </location>
</feature>
<dbReference type="GO" id="GO:0030003">
    <property type="term" value="P:intracellular monoatomic cation homeostasis"/>
    <property type="evidence" value="ECO:0007669"/>
    <property type="project" value="TreeGrafter"/>
</dbReference>
<dbReference type="GO" id="GO:0043022">
    <property type="term" value="F:ribosome binding"/>
    <property type="evidence" value="ECO:0007669"/>
    <property type="project" value="InterPro"/>
</dbReference>
<feature type="domain" description="Letm1 RBD" evidence="8">
    <location>
        <begin position="266"/>
        <end position="328"/>
    </location>
</feature>
<keyword evidence="5" id="KW-0496">Mitochondrion</keyword>
<protein>
    <recommendedName>
        <fullName evidence="8">Letm1 RBD domain-containing protein</fullName>
    </recommendedName>
</protein>
<keyword evidence="2 7" id="KW-0812">Transmembrane</keyword>
<evidence type="ECO:0000256" key="5">
    <source>
        <dbReference type="ARBA" id="ARBA00023128"/>
    </source>
</evidence>
<dbReference type="PANTHER" id="PTHR14009">
    <property type="entry name" value="LEUCINE ZIPPER-EF-HAND CONTAINING TRANSMEMBRANE PROTEIN"/>
    <property type="match status" value="1"/>
</dbReference>
<gene>
    <name evidence="9" type="ORF">B0I36DRAFT_249893</name>
</gene>
<dbReference type="AlphaFoldDB" id="A0A9P8XYS7"/>
<dbReference type="PANTHER" id="PTHR14009:SF6">
    <property type="entry name" value="LETM1 RBD DOMAIN-CONTAINING PROTEIN"/>
    <property type="match status" value="1"/>
</dbReference>
<evidence type="ECO:0000313" key="9">
    <source>
        <dbReference type="EMBL" id="KAH7025276.1"/>
    </source>
</evidence>
<organism evidence="9 10">
    <name type="scientific">Microdochium trichocladiopsis</name>
    <dbReference type="NCBI Taxonomy" id="1682393"/>
    <lineage>
        <taxon>Eukaryota</taxon>
        <taxon>Fungi</taxon>
        <taxon>Dikarya</taxon>
        <taxon>Ascomycota</taxon>
        <taxon>Pezizomycotina</taxon>
        <taxon>Sordariomycetes</taxon>
        <taxon>Xylariomycetidae</taxon>
        <taxon>Xylariales</taxon>
        <taxon>Microdochiaceae</taxon>
        <taxon>Microdochium</taxon>
    </lineage>
</organism>
<dbReference type="EMBL" id="JAGTJQ010000009">
    <property type="protein sequence ID" value="KAH7025276.1"/>
    <property type="molecule type" value="Genomic_DNA"/>
</dbReference>
<dbReference type="InterPro" id="IPR033122">
    <property type="entry name" value="LETM1-like_RBD"/>
</dbReference>
<dbReference type="GeneID" id="70180056"/>
<dbReference type="Pfam" id="PF07766">
    <property type="entry name" value="LETM1_RBD"/>
    <property type="match status" value="1"/>
</dbReference>
<accession>A0A9P8XYS7</accession>
<keyword evidence="6 7" id="KW-0472">Membrane</keyword>
<proteinExistence type="predicted"/>
<comment type="subcellular location">
    <subcellularLocation>
        <location evidence="1">Mitochondrion inner membrane</location>
        <topology evidence="1">Single-pass membrane protein</topology>
    </subcellularLocation>
</comment>
<evidence type="ECO:0000256" key="1">
    <source>
        <dbReference type="ARBA" id="ARBA00004434"/>
    </source>
</evidence>
<dbReference type="OrthoDB" id="73691at2759"/>
<dbReference type="InterPro" id="IPR044202">
    <property type="entry name" value="LETM1/MDM38-like"/>
</dbReference>
<evidence type="ECO:0000259" key="8">
    <source>
        <dbReference type="Pfam" id="PF07766"/>
    </source>
</evidence>
<evidence type="ECO:0000313" key="10">
    <source>
        <dbReference type="Proteomes" id="UP000756346"/>
    </source>
</evidence>
<evidence type="ECO:0000256" key="3">
    <source>
        <dbReference type="ARBA" id="ARBA00022792"/>
    </source>
</evidence>
<keyword evidence="10" id="KW-1185">Reference proteome</keyword>
<dbReference type="RefSeq" id="XP_046008824.1">
    <property type="nucleotide sequence ID" value="XM_046150510.1"/>
</dbReference>
<name>A0A9P8XYS7_9PEZI</name>
<sequence length="352" mass="38209">MRGARLSSYSTSVPRRIQPNTGSLVLRPVTAARLYADQPAAKSVGRLHSSARSATVTATAAAEEQSNVEAVAASAVSSPAANVTWSSVLNPPDSTRPPALDLPVRKPKQSLAGHLLRLGKAYGSFYRSGLKAVLINRRLVSQLKKKTNSNSGKDTLASTITRADLLLRERTRHDFLRLPLFGLVVLLTGEFSPLVVLLFPKLTPYTCRIPSHVAKLRRAAHERRLRSYQKISSAAAAVPTDAHLARVLGIGFALWDRVGLAVPLASRRVDKLLREIVQDDFRIRSGGGVELLHPDEVALAAERRGQDVRDRSTAGLRSWLRKWVDDSTQSGAGSEEDGVMAARERLAVGKSV</sequence>
<dbReference type="GO" id="GO:0005743">
    <property type="term" value="C:mitochondrial inner membrane"/>
    <property type="evidence" value="ECO:0007669"/>
    <property type="project" value="UniProtKB-SubCell"/>
</dbReference>